<dbReference type="InterPro" id="IPR039760">
    <property type="entry name" value="MOFRL_protein"/>
</dbReference>
<dbReference type="PANTHER" id="PTHR12227:SF0">
    <property type="entry name" value="GLYCERATE KINASE"/>
    <property type="match status" value="1"/>
</dbReference>
<dbReference type="Gene3D" id="3.40.50.10180">
    <property type="entry name" value="Glycerate kinase, MOFRL-like N-terminal domain"/>
    <property type="match status" value="1"/>
</dbReference>
<dbReference type="GO" id="GO:0005737">
    <property type="term" value="C:cytoplasm"/>
    <property type="evidence" value="ECO:0007669"/>
    <property type="project" value="TreeGrafter"/>
</dbReference>
<gene>
    <name evidence="3" type="ORF">KN1_04600</name>
</gene>
<dbReference type="GeneID" id="66162208"/>
<dbReference type="SUPFAM" id="SSF82544">
    <property type="entry name" value="GckA/TtuD-like"/>
    <property type="match status" value="1"/>
</dbReference>
<dbReference type="Proteomes" id="UP000825123">
    <property type="component" value="Chromosome"/>
</dbReference>
<dbReference type="Gene3D" id="3.40.1480.10">
    <property type="entry name" value="MOFRL domain"/>
    <property type="match status" value="1"/>
</dbReference>
<keyword evidence="4" id="KW-1185">Reference proteome</keyword>
<evidence type="ECO:0000259" key="2">
    <source>
        <dbReference type="Pfam" id="PF13660"/>
    </source>
</evidence>
<dbReference type="GO" id="GO:0008887">
    <property type="term" value="F:glycerate kinase activity"/>
    <property type="evidence" value="ECO:0007669"/>
    <property type="project" value="InterPro"/>
</dbReference>
<sequence>MQLGEKDKVINELLKYSDSYSALKDKVTIRGNIISVNSSEFVYNNPILISVGKSSIKMAKFFLEHTPIKKGIIITPEASHNERFPLDVFISTHPEISERSLEAGRKVVELLTKEDYDLVIFLISGGASALMEYSDIPLDVLKEINMKLITSGLGIDQINTIRKHLSLIKGGWMLKYSKSPILTFVISDVPGGDLTMVGSGPTLIDQTTKEDAENVLRSIGLGAYSVYLKETPKTSKVKSYVYKVLDVESVLIKLKNTFQQAEVLSSEIRGDAYSFGIQLAGIANTLSRLREGKKILLFGGEPDVKITGKHGKGGRNGEVCLGFLKYIKTDAILYAFATDGIDGNSDYAGCYVSDQLRINSLEIEEAIETHSSYELLERYGSVIKTGYTGNNVNNIYLLEIS</sequence>
<proteinExistence type="predicted"/>
<name>A0A8D5ZDK4_9CREN</name>
<dbReference type="InterPro" id="IPR007835">
    <property type="entry name" value="MOFRL"/>
</dbReference>
<protein>
    <submittedName>
        <fullName evidence="3">Glycerate kinase</fullName>
    </submittedName>
</protein>
<dbReference type="InterPro" id="IPR025286">
    <property type="entry name" value="MOFRL_assoc_dom"/>
</dbReference>
<dbReference type="KEGG" id="csty:KN1_04600"/>
<keyword evidence="3" id="KW-0808">Transferase</keyword>
<dbReference type="Pfam" id="PF13660">
    <property type="entry name" value="DUF4147"/>
    <property type="match status" value="1"/>
</dbReference>
<dbReference type="PANTHER" id="PTHR12227">
    <property type="entry name" value="GLYCERATE KINASE"/>
    <property type="match status" value="1"/>
</dbReference>
<feature type="domain" description="MOFRL" evidence="1">
    <location>
        <begin position="295"/>
        <end position="394"/>
    </location>
</feature>
<evidence type="ECO:0000313" key="3">
    <source>
        <dbReference type="EMBL" id="BCU69163.1"/>
    </source>
</evidence>
<dbReference type="AlphaFoldDB" id="A0A8D5ZDK4"/>
<dbReference type="Pfam" id="PF05161">
    <property type="entry name" value="MOFRL"/>
    <property type="match status" value="1"/>
</dbReference>
<evidence type="ECO:0000313" key="4">
    <source>
        <dbReference type="Proteomes" id="UP000825123"/>
    </source>
</evidence>
<dbReference type="RefSeq" id="WP_221289220.1">
    <property type="nucleotide sequence ID" value="NZ_AP024597.1"/>
</dbReference>
<feature type="domain" description="MOFRL-associated" evidence="2">
    <location>
        <begin position="9"/>
        <end position="221"/>
    </location>
</feature>
<dbReference type="EMBL" id="AP024597">
    <property type="protein sequence ID" value="BCU69163.1"/>
    <property type="molecule type" value="Genomic_DNA"/>
</dbReference>
<reference evidence="3 4" key="1">
    <citation type="submission" date="2021-04" db="EMBL/GenBank/DDBJ databases">
        <title>Complete genome sequence of Stygiolobus sp. KN-1.</title>
        <authorList>
            <person name="Nakamura K."/>
            <person name="Sakai H."/>
            <person name="Kurosawa N."/>
        </authorList>
    </citation>
    <scope>NUCLEOTIDE SEQUENCE [LARGE SCALE GENOMIC DNA]</scope>
    <source>
        <strain evidence="3 4">KN-1</strain>
    </source>
</reference>
<evidence type="ECO:0000259" key="1">
    <source>
        <dbReference type="Pfam" id="PF05161"/>
    </source>
</evidence>
<accession>A0A8D5ZDK4</accession>
<keyword evidence="3" id="KW-0418">Kinase</keyword>
<dbReference type="InterPro" id="IPR037035">
    <property type="entry name" value="GK-like_C_sf"/>
</dbReference>
<organism evidence="3 4">
    <name type="scientific">Stygiolobus caldivivus</name>
    <dbReference type="NCBI Taxonomy" id="2824673"/>
    <lineage>
        <taxon>Archaea</taxon>
        <taxon>Thermoproteota</taxon>
        <taxon>Thermoprotei</taxon>
        <taxon>Sulfolobales</taxon>
        <taxon>Sulfolobaceae</taxon>
        <taxon>Stygiolobus</taxon>
    </lineage>
</organism>
<dbReference type="InterPro" id="IPR038614">
    <property type="entry name" value="GK_N_sf"/>
</dbReference>